<proteinExistence type="predicted"/>
<gene>
    <name evidence="1" type="ORF">RJT34_12961</name>
</gene>
<comment type="caution">
    <text evidence="1">The sequence shown here is derived from an EMBL/GenBank/DDBJ whole genome shotgun (WGS) entry which is preliminary data.</text>
</comment>
<evidence type="ECO:0000313" key="2">
    <source>
        <dbReference type="Proteomes" id="UP001359559"/>
    </source>
</evidence>
<dbReference type="EMBL" id="JAYKXN010000003">
    <property type="protein sequence ID" value="KAK7302082.1"/>
    <property type="molecule type" value="Genomic_DNA"/>
</dbReference>
<name>A0AAN9JN21_CLITE</name>
<sequence length="135" mass="14674">MAWLWFLPLVMDYTARNGKNKARFGTLVMGSMVWLLLSQCSLKLASEGTRGLGMALKLHLALLSILQLSACLVACSRVTCFSLCHRVVFLVGCSNIFGLLHGTDGESYCCKSSVLISRDPHFSSGVQIHGGCHLP</sequence>
<keyword evidence="2" id="KW-1185">Reference proteome</keyword>
<dbReference type="Proteomes" id="UP001359559">
    <property type="component" value="Unassembled WGS sequence"/>
</dbReference>
<dbReference type="AlphaFoldDB" id="A0AAN9JN21"/>
<reference evidence="1 2" key="1">
    <citation type="submission" date="2024-01" db="EMBL/GenBank/DDBJ databases">
        <title>The genomes of 5 underutilized Papilionoideae crops provide insights into root nodulation and disease resistance.</title>
        <authorList>
            <person name="Yuan L."/>
        </authorList>
    </citation>
    <scope>NUCLEOTIDE SEQUENCE [LARGE SCALE GENOMIC DNA]</scope>
    <source>
        <strain evidence="1">LY-2023</strain>
        <tissue evidence="1">Leaf</tissue>
    </source>
</reference>
<protein>
    <submittedName>
        <fullName evidence="1">Uncharacterized protein</fullName>
    </submittedName>
</protein>
<organism evidence="1 2">
    <name type="scientific">Clitoria ternatea</name>
    <name type="common">Butterfly pea</name>
    <dbReference type="NCBI Taxonomy" id="43366"/>
    <lineage>
        <taxon>Eukaryota</taxon>
        <taxon>Viridiplantae</taxon>
        <taxon>Streptophyta</taxon>
        <taxon>Embryophyta</taxon>
        <taxon>Tracheophyta</taxon>
        <taxon>Spermatophyta</taxon>
        <taxon>Magnoliopsida</taxon>
        <taxon>eudicotyledons</taxon>
        <taxon>Gunneridae</taxon>
        <taxon>Pentapetalae</taxon>
        <taxon>rosids</taxon>
        <taxon>fabids</taxon>
        <taxon>Fabales</taxon>
        <taxon>Fabaceae</taxon>
        <taxon>Papilionoideae</taxon>
        <taxon>50 kb inversion clade</taxon>
        <taxon>NPAAA clade</taxon>
        <taxon>indigoferoid/millettioid clade</taxon>
        <taxon>Phaseoleae</taxon>
        <taxon>Clitoria</taxon>
    </lineage>
</organism>
<evidence type="ECO:0000313" key="1">
    <source>
        <dbReference type="EMBL" id="KAK7302082.1"/>
    </source>
</evidence>
<accession>A0AAN9JN21</accession>